<dbReference type="EMBL" id="JBHUHZ010000004">
    <property type="protein sequence ID" value="MFD2164456.1"/>
    <property type="molecule type" value="Genomic_DNA"/>
</dbReference>
<keyword evidence="2 6" id="KW-0808">Transferase</keyword>
<evidence type="ECO:0000256" key="5">
    <source>
        <dbReference type="ARBA" id="ARBA00022840"/>
    </source>
</evidence>
<comment type="similarity">
    <text evidence="1">Belongs to the carbohydrate kinase PfkB family.</text>
</comment>
<evidence type="ECO:0000256" key="2">
    <source>
        <dbReference type="ARBA" id="ARBA00022679"/>
    </source>
</evidence>
<comment type="caution">
    <text evidence="8">The sequence shown here is derived from an EMBL/GenBank/DDBJ whole genome shotgun (WGS) entry which is preliminary data.</text>
</comment>
<dbReference type="PIRSF" id="PIRSF000535">
    <property type="entry name" value="1PFK/6PFK/LacC"/>
    <property type="match status" value="1"/>
</dbReference>
<dbReference type="PANTHER" id="PTHR46566">
    <property type="entry name" value="1-PHOSPHOFRUCTOKINASE-RELATED"/>
    <property type="match status" value="1"/>
</dbReference>
<organism evidence="8 9">
    <name type="scientific">Paradesertivirga mongoliensis</name>
    <dbReference type="NCBI Taxonomy" id="2100740"/>
    <lineage>
        <taxon>Bacteria</taxon>
        <taxon>Pseudomonadati</taxon>
        <taxon>Bacteroidota</taxon>
        <taxon>Sphingobacteriia</taxon>
        <taxon>Sphingobacteriales</taxon>
        <taxon>Sphingobacteriaceae</taxon>
        <taxon>Paradesertivirga</taxon>
    </lineage>
</organism>
<dbReference type="PROSITE" id="PS00583">
    <property type="entry name" value="PFKB_KINASES_1"/>
    <property type="match status" value="1"/>
</dbReference>
<dbReference type="InterPro" id="IPR002173">
    <property type="entry name" value="Carboh/pur_kinase_PfkB_CS"/>
</dbReference>
<dbReference type="RefSeq" id="WP_255901891.1">
    <property type="nucleotide sequence ID" value="NZ_JAFMZO010000002.1"/>
</dbReference>
<dbReference type="PROSITE" id="PS00584">
    <property type="entry name" value="PFKB_KINASES_2"/>
    <property type="match status" value="1"/>
</dbReference>
<dbReference type="PANTHER" id="PTHR46566:SF2">
    <property type="entry name" value="ATP-DEPENDENT 6-PHOSPHOFRUCTOKINASE ISOZYME 2"/>
    <property type="match status" value="1"/>
</dbReference>
<protein>
    <submittedName>
        <fullName evidence="8">1-phosphofructokinase family hexose kinase</fullName>
    </submittedName>
</protein>
<dbReference type="Gene3D" id="3.40.1190.20">
    <property type="match status" value="1"/>
</dbReference>
<dbReference type="Pfam" id="PF00294">
    <property type="entry name" value="PfkB"/>
    <property type="match status" value="1"/>
</dbReference>
<gene>
    <name evidence="8" type="ORF">ACFSJU_18775</name>
</gene>
<dbReference type="SUPFAM" id="SSF53613">
    <property type="entry name" value="Ribokinase-like"/>
    <property type="match status" value="1"/>
</dbReference>
<evidence type="ECO:0000313" key="8">
    <source>
        <dbReference type="EMBL" id="MFD2164456.1"/>
    </source>
</evidence>
<evidence type="ECO:0000256" key="4">
    <source>
        <dbReference type="ARBA" id="ARBA00022777"/>
    </source>
</evidence>
<dbReference type="Proteomes" id="UP001597387">
    <property type="component" value="Unassembled WGS sequence"/>
</dbReference>
<evidence type="ECO:0000256" key="6">
    <source>
        <dbReference type="PIRNR" id="PIRNR000535"/>
    </source>
</evidence>
<reference evidence="9" key="1">
    <citation type="journal article" date="2019" name="Int. J. Syst. Evol. Microbiol.">
        <title>The Global Catalogue of Microorganisms (GCM) 10K type strain sequencing project: providing services to taxonomists for standard genome sequencing and annotation.</title>
        <authorList>
            <consortium name="The Broad Institute Genomics Platform"/>
            <consortium name="The Broad Institute Genome Sequencing Center for Infectious Disease"/>
            <person name="Wu L."/>
            <person name="Ma J."/>
        </authorList>
    </citation>
    <scope>NUCLEOTIDE SEQUENCE [LARGE SCALE GENOMIC DNA]</scope>
    <source>
        <strain evidence="9">KCTC 42217</strain>
    </source>
</reference>
<dbReference type="InterPro" id="IPR017583">
    <property type="entry name" value="Tagatose/fructose_Pkinase"/>
</dbReference>
<evidence type="ECO:0000256" key="1">
    <source>
        <dbReference type="ARBA" id="ARBA00010688"/>
    </source>
</evidence>
<evidence type="ECO:0000259" key="7">
    <source>
        <dbReference type="Pfam" id="PF00294"/>
    </source>
</evidence>
<dbReference type="InterPro" id="IPR029056">
    <property type="entry name" value="Ribokinase-like"/>
</dbReference>
<evidence type="ECO:0000256" key="3">
    <source>
        <dbReference type="ARBA" id="ARBA00022741"/>
    </source>
</evidence>
<feature type="domain" description="Carbohydrate kinase PfkB" evidence="7">
    <location>
        <begin position="11"/>
        <end position="294"/>
    </location>
</feature>
<keyword evidence="9" id="KW-1185">Reference proteome</keyword>
<keyword evidence="3" id="KW-0547">Nucleotide-binding</keyword>
<accession>A0ABW4ZRP5</accession>
<evidence type="ECO:0000313" key="9">
    <source>
        <dbReference type="Proteomes" id="UP001597387"/>
    </source>
</evidence>
<dbReference type="CDD" id="cd01164">
    <property type="entry name" value="FruK_PfkB_like"/>
    <property type="match status" value="1"/>
</dbReference>
<dbReference type="InterPro" id="IPR011611">
    <property type="entry name" value="PfkB_dom"/>
</dbReference>
<dbReference type="NCBIfam" id="TIGR03168">
    <property type="entry name" value="1-PFK"/>
    <property type="match status" value="1"/>
</dbReference>
<keyword evidence="4" id="KW-0418">Kinase</keyword>
<sequence>MKTILTITLNPTVDKSTVIDQLIPEKKLRCEQPKFEPGGGGINVSRGLKRLGSDSVALFPSGGRTGKLLEELLKKENVNQHSVEVIAETRENFIAVASATNQQYRFGMPGSAISQNEQNAIYSAFESLNPFPQIIVISGSLPPGIEPDFLRKLIKAGKAKGAKVVVDTSEEALKHAVEEGVFLLKPNLGELGRLVGRESLDDESADEAARELINAGKTEVIVVSLGPQGAYLITKDINEHIPAPTVKKLSTVGAGDSMVAGMVSVLAKGGSYQEMVRMGVACGSAATMNAGTQLFKQEDAFRLFNWLMSRQ</sequence>
<keyword evidence="5" id="KW-0067">ATP-binding</keyword>
<name>A0ABW4ZRP5_9SPHI</name>
<proteinExistence type="inferred from homology"/>